<dbReference type="RefSeq" id="XP_023094123.1">
    <property type="nucleotide sequence ID" value="XM_023233718.1"/>
</dbReference>
<evidence type="ECO:0000313" key="2">
    <source>
        <dbReference type="Proteomes" id="UP000006564"/>
    </source>
</evidence>
<dbReference type="GeneID" id="5999444"/>
<dbReference type="HOGENOM" id="CLU_1142394_0_0_1"/>
<dbReference type="VEuPathDB" id="FungiDB:AO090010000293"/>
<gene>
    <name evidence="1" type="ORF">AO090010000293</name>
</gene>
<organism evidence="1 2">
    <name type="scientific">Aspergillus oryzae (strain ATCC 42149 / RIB 40)</name>
    <name type="common">Yellow koji mold</name>
    <dbReference type="NCBI Taxonomy" id="510516"/>
    <lineage>
        <taxon>Eukaryota</taxon>
        <taxon>Fungi</taxon>
        <taxon>Dikarya</taxon>
        <taxon>Ascomycota</taxon>
        <taxon>Pezizomycotina</taxon>
        <taxon>Eurotiomycetes</taxon>
        <taxon>Eurotiomycetidae</taxon>
        <taxon>Eurotiales</taxon>
        <taxon>Aspergillaceae</taxon>
        <taxon>Aspergillus</taxon>
        <taxon>Aspergillus subgen. Circumdati</taxon>
    </lineage>
</organism>
<dbReference type="AlphaFoldDB" id="Q2TX46"/>
<dbReference type="EMBL" id="AP007175">
    <property type="protein sequence ID" value="BAE66177.1"/>
    <property type="molecule type" value="Genomic_DNA"/>
</dbReference>
<dbReference type="EMBL" id="BA000056">
    <property type="protein sequence ID" value="BAE66177.1"/>
    <property type="molecule type" value="Genomic_DNA"/>
</dbReference>
<protein>
    <submittedName>
        <fullName evidence="1">DNA, SC010</fullName>
    </submittedName>
</protein>
<reference evidence="1 2" key="1">
    <citation type="journal article" date="2005" name="Nature">
        <title>Genome sequencing and analysis of Aspergillus oryzae.</title>
        <authorList>
            <person name="Machida M."/>
            <person name="Asai K."/>
            <person name="Sano M."/>
            <person name="Tanaka T."/>
            <person name="Kumagai T."/>
            <person name="Terai G."/>
            <person name="Kusumoto K."/>
            <person name="Arima T."/>
            <person name="Akita O."/>
            <person name="Kashiwagi Y."/>
            <person name="Abe K."/>
            <person name="Gomi K."/>
            <person name="Horiuchi H."/>
            <person name="Kitamoto K."/>
            <person name="Kobayashi T."/>
            <person name="Takeuchi M."/>
            <person name="Denning D.W."/>
            <person name="Galagan J.E."/>
            <person name="Nierman W.C."/>
            <person name="Yu J."/>
            <person name="Archer D.B."/>
            <person name="Bennett J.W."/>
            <person name="Bhatnagar D."/>
            <person name="Cleveland T.E."/>
            <person name="Fedorova N.D."/>
            <person name="Gotoh O."/>
            <person name="Horikawa H."/>
            <person name="Hosoyama A."/>
            <person name="Ichinomiya M."/>
            <person name="Igarashi R."/>
            <person name="Iwashita K."/>
            <person name="Juvvadi P.R."/>
            <person name="Kato M."/>
            <person name="Kato Y."/>
            <person name="Kin T."/>
            <person name="Kokubun A."/>
            <person name="Maeda H."/>
            <person name="Maeyama N."/>
            <person name="Maruyama J."/>
            <person name="Nagasaki H."/>
            <person name="Nakajima T."/>
            <person name="Oda K."/>
            <person name="Okada K."/>
            <person name="Paulsen I."/>
            <person name="Sakamoto K."/>
            <person name="Sawano T."/>
            <person name="Takahashi M."/>
            <person name="Takase K."/>
            <person name="Terabayashi Y."/>
            <person name="Wortman J."/>
            <person name="Yamada O."/>
            <person name="Yamagata Y."/>
            <person name="Anazawa H."/>
            <person name="Hata Y."/>
            <person name="Koide Y."/>
            <person name="Komori T."/>
            <person name="Koyama Y."/>
            <person name="Minetoki T."/>
            <person name="Suharnan S."/>
            <person name="Tanaka A."/>
            <person name="Isono K."/>
            <person name="Kuhara S."/>
            <person name="Ogasawara N."/>
            <person name="Kikuchi H."/>
        </authorList>
    </citation>
    <scope>NUCLEOTIDE SEQUENCE [LARGE SCALE GENOMIC DNA]</scope>
    <source>
        <strain evidence="2">ATCC 42149 / RIB 40</strain>
    </source>
</reference>
<dbReference type="Proteomes" id="UP000006564">
    <property type="component" value="Chromosome 8"/>
</dbReference>
<name>Q2TX46_ASPOR</name>
<keyword evidence="2" id="KW-1185">Reference proteome</keyword>
<sequence length="243" mass="28237">MFTIRTTNSGAHLRFQNVEQLNIMVLNAYVQWLCEGQTHPLKDETHHRYLVSLFLSIFSTLFFGDFLEMDFISCQDGLRLKRFSSPNLLLSSLELCNAYLTVLSRGESLTYYLGEQQSSIFLEERFRTLFCTNPPLLSPWYNQRTNILAWIGLLRHLDPKQLQIDTDGICRCRIQEHTIEVSESAYHMLKSGILQEFIQRWPLWGDPQKEIEITEQSIAEASKWHGFALQDAVNNLPAFALPF</sequence>
<accession>Q2TX46</accession>
<dbReference type="KEGG" id="aor:AO090010000293"/>
<proteinExistence type="predicted"/>
<evidence type="ECO:0000313" key="1">
    <source>
        <dbReference type="EMBL" id="BAE66177.1"/>
    </source>
</evidence>
<dbReference type="STRING" id="510516.Q2TX46"/>